<reference evidence="3 4" key="1">
    <citation type="submission" date="2024-03" db="EMBL/GenBank/DDBJ databases">
        <title>Rhodococcus navarretei sp. nov. and Pseudarthrobacter quantumdoti sp. nov., two new species with the ability to biosynthesize Quantum Dots isolated from soil samples at Union Glacier, Antarctica.</title>
        <authorList>
            <person name="Vargas M."/>
        </authorList>
    </citation>
    <scope>NUCLEOTIDE SEQUENCE [LARGE SCALE GENOMIC DNA]</scope>
    <source>
        <strain evidence="3 4">RC-2-3</strain>
    </source>
</reference>
<dbReference type="Proteomes" id="UP001623384">
    <property type="component" value="Chromosome"/>
</dbReference>
<gene>
    <name evidence="3" type="ORF">WHH00_10040</name>
</gene>
<protein>
    <submittedName>
        <fullName evidence="3">DUF6603 domain-containing protein</fullName>
    </submittedName>
</protein>
<dbReference type="RefSeq" id="WP_406632427.1">
    <property type="nucleotide sequence ID" value="NZ_CP148033.1"/>
</dbReference>
<accession>A0ABZ2QZ41</accession>
<feature type="compositionally biased region" description="Polar residues" evidence="1">
    <location>
        <begin position="473"/>
        <end position="486"/>
    </location>
</feature>
<evidence type="ECO:0000313" key="3">
    <source>
        <dbReference type="EMBL" id="WXK91453.1"/>
    </source>
</evidence>
<evidence type="ECO:0000313" key="4">
    <source>
        <dbReference type="Proteomes" id="UP001623384"/>
    </source>
</evidence>
<feature type="region of interest" description="Disordered" evidence="1">
    <location>
        <begin position="559"/>
        <end position="633"/>
    </location>
</feature>
<proteinExistence type="predicted"/>
<dbReference type="InterPro" id="IPR046538">
    <property type="entry name" value="DUF6603"/>
</dbReference>
<feature type="region of interest" description="Disordered" evidence="1">
    <location>
        <begin position="473"/>
        <end position="495"/>
    </location>
</feature>
<name>A0ABZ2QZ41_9MICC</name>
<dbReference type="Pfam" id="PF20248">
    <property type="entry name" value="DUF6603"/>
    <property type="match status" value="1"/>
</dbReference>
<feature type="domain" description="DUF6603" evidence="2">
    <location>
        <begin position="887"/>
        <end position="1122"/>
    </location>
</feature>
<organism evidence="3 4">
    <name type="scientific">Pseudarthrobacter quantipunctorum</name>
    <dbReference type="NCBI Taxonomy" id="3128980"/>
    <lineage>
        <taxon>Bacteria</taxon>
        <taxon>Bacillati</taxon>
        <taxon>Actinomycetota</taxon>
        <taxon>Actinomycetes</taxon>
        <taxon>Micrococcales</taxon>
        <taxon>Micrococcaceae</taxon>
        <taxon>Pseudarthrobacter</taxon>
    </lineage>
</organism>
<evidence type="ECO:0000259" key="2">
    <source>
        <dbReference type="Pfam" id="PF20248"/>
    </source>
</evidence>
<sequence length="2234" mass="235884">MSLWDELPSGVRDSGALGPLESALRAIDPAGLTPREVTDVDGTWSVRSVAVDVPQLAGVSVDPATGRWGGAGSSTPIELAGTQVTVAYGRHLTGPGGTEDGGWHLDLDVPGIRLLVPYLRGAMLDIRGQLVFDPANPQVRFILPRIVIRTMQLAGAAVGTRLRSASTSGSPVDDIYSFIRMTPGHAIIGPGNTVGFAFRTAELDLSSLADPPGLPPGARAVPGEWQGLHLPEVRLFVAPDGLEGLAVSAGVRDLWIGIGVHDGVTGAFSAEVVNRGGSPTVLARFISPAGRHIAAVAGGAVEAPDQSVFLVDTSGGLAPHTTRIEVVGGPTVAGDRLPVTVPAAGTVELRVTVTDAGGHSHGPVSFRALRPAAGEGAAPALANPAALRMLTPERGRMVIVSQGAADVTVRLDPEVPADWAWPGGTSTGTRATVPVMAGSAVAVSGTPTQPADARPATLDCYFRFNHPFPSETTDSWWRNPANTGSAPASGRTAAPAGQAFTDLARSRQADIGATPLVVDGYASYEGNDTPTKRTDNLELSRRRLDAAVEILRDLGYAATAGTPHGHADARDRTPLDPPEAAPAETSGEWWLARARAAAPPAPEAVRAELSRPPASQPPEQRDPQPPGTGRPDCFRRLGVEVELIRTTFVRLEVWGEFDVQTAIEASLDEGGQPPLGGRGPNPGDGLCAFRVRLRLATDRESWQVFGEFRALEADLDGLWEGRHTDTGIDAGSLNVLGALAVMGPLAAGAADLSPAAGTLVQLGSVALGASDLVRTRILTLRGAEVMVSDGIIAPDGSTATNRSTQVSVLLDVEVQFWFDLTVIRVPEDRPIRTRYKAVGVRSEWGTGAEVEYVPIPVFDPNRGYELDIQPGSLVAKPPLDEILRVFGVRVSRDNPTYLEVEAGIDVPLGPVTVDTIRVRARLDVIELPQLTKLGATLDIPGTVHGAGSIELTGAGFKAAFDLTIVPLSIRAAATLAIETKAGVTGLLIGVEVEFPAPLPLGNSGLALYGLLGGVGINYARLENPAARVPALDWLMAQLAPPRKSVMHPDGWTHRAGSFAVAAGLLLGTTEGGFILHLKGIILIEVPGPRLLLVMKADVLRLPPAMGSTQEATFLAVLDIDFGAGTITVGVVADYAVERILRIHVPVTAFFDARNPEKWLVDLGSYDDRVTVKVLDVFTGTGYLMVHGDGITIPPLPATTGLSVATGFHIQAVLMGSKAARLYVEAAAGFDAVLGFDPFFLAGKVYVRGELRLFIVSIGVSAELTLMVGTRIQDGVPRDDPYLHGEVCGRVDFFFFSVKGCVGITIGHEPDPDPPVRDLVAGLSLAGRTPALLEGTAGRPADSTVGQAAKVDGAVVHGEVPTVPLDAVPVLRFQVAPDAEGLSVLGQAPLGSTGAVGAGAWRRIGERWWAYKVTGVTLSGTLTAGTTPSVWWSASAPGSSTAEPPALALLHWLPTPFTSTVTYGEVLREQVEHRWGTVCRPASPPQPQLWSFLGEALGPSATGWRLDPVLWPDPDGLLRTAPAGRRLRVTEPWRTGDAAADLLAGGAPAEVAGDAVACATDRTPPEDPFSRWAEDNGPLDPTTWAGAGAASYAELAELLAAGATANDVAGQWIERSPDPEVGRLKGCEGRILASPVRTDGEATFGSRGDRELVERARQEAGWKPDALADAVALSLGEDLAAFDLLLLVPREKHRSLLIEVRSGTGETLDRREVDWPAMVGPDNPLPKRWVAPDGPWAGPVELAGRMAAKVAGTDRDRPMLALIRWEELPEGAAAVVVGWDEDNGQRIRAQRYWVVAAAGLTRAEVRRYEYDETIVSRDRDALETGLAQDPSDHALLEPGQTYDVTVSWTYDVETGDSVPTRTPSFADEHRQTFRFATAPASEVPTDLGPWLLDTNPGMGDAGVFCREPLRVTLATQNVLRLFDAYDHRLEVTVLAASGHHPAPPGGGAPGQPLVLPVEAVLAPGSVLQPKANAVVLTPWDQAVGELVNALECIEAEHVTREVEEIVLAYELEPLTDYLLDIHAVPTGGAGPRKRVHRANFTTSRFDGVEHLASWIAPAPIDHRVVRDAAPLAGLPERPTGREWDDAVQQAGQPVPQTPLAPAVQVWWSADAVPQPLAVVIECSEQLVRERVMPVQLSSPPDGVDPSHAWWAARPATWLDVRPAATPPDPAAAASVGRVVRGPGGTRAMMLLAAGQRGRRLTLELVQAPDPLAADPGRAVTIVDVTLTGAPWEVEF</sequence>
<keyword evidence="4" id="KW-1185">Reference proteome</keyword>
<feature type="compositionally biased region" description="Basic and acidic residues" evidence="1">
    <location>
        <begin position="565"/>
        <end position="574"/>
    </location>
</feature>
<dbReference type="EMBL" id="CP148033">
    <property type="protein sequence ID" value="WXK91453.1"/>
    <property type="molecule type" value="Genomic_DNA"/>
</dbReference>
<evidence type="ECO:0000256" key="1">
    <source>
        <dbReference type="SAM" id="MobiDB-lite"/>
    </source>
</evidence>